<evidence type="ECO:0000313" key="1">
    <source>
        <dbReference type="EMBL" id="SMF96153.1"/>
    </source>
</evidence>
<evidence type="ECO:0000313" key="2">
    <source>
        <dbReference type="Proteomes" id="UP000192923"/>
    </source>
</evidence>
<protein>
    <submittedName>
        <fullName evidence="1">Uncharacterized protein</fullName>
    </submittedName>
</protein>
<dbReference type="RefSeq" id="WP_085214972.1">
    <property type="nucleotide sequence ID" value="NZ_FXAM01000001.1"/>
</dbReference>
<proteinExistence type="predicted"/>
<name>A0A1Y6D5M2_9GAMM</name>
<keyword evidence="2" id="KW-1185">Reference proteome</keyword>
<dbReference type="STRING" id="1760988.SAMN02949497_3538"/>
<dbReference type="AlphaFoldDB" id="A0A1Y6D5M2"/>
<sequence>MKESILSYIEEWDNVAFGELGLAVPGFSGDQTMFHPDFPNLVLWRRVSGEGIAALLELLKAGKIHLCAVEPLVGCADGDPGPLHQLPTTDKFGPGPYREMTWVPVVFSTQPADPAPVRNKRPKQRRN</sequence>
<accession>A0A1Y6D5M2</accession>
<dbReference type="Proteomes" id="UP000192923">
    <property type="component" value="Unassembled WGS sequence"/>
</dbReference>
<reference evidence="1 2" key="1">
    <citation type="submission" date="2016-12" db="EMBL/GenBank/DDBJ databases">
        <authorList>
            <person name="Song W.-J."/>
            <person name="Kurnit D.M."/>
        </authorList>
    </citation>
    <scope>NUCLEOTIDE SEQUENCE [LARGE SCALE GENOMIC DNA]</scope>
    <source>
        <strain evidence="1 2">175</strain>
    </source>
</reference>
<gene>
    <name evidence="1" type="ORF">SAMN02949497_3538</name>
</gene>
<dbReference type="EMBL" id="FXAM01000001">
    <property type="protein sequence ID" value="SMF96153.1"/>
    <property type="molecule type" value="Genomic_DNA"/>
</dbReference>
<organism evidence="1 2">
    <name type="scientific">Methylomagnum ishizawai</name>
    <dbReference type="NCBI Taxonomy" id="1760988"/>
    <lineage>
        <taxon>Bacteria</taxon>
        <taxon>Pseudomonadati</taxon>
        <taxon>Pseudomonadota</taxon>
        <taxon>Gammaproteobacteria</taxon>
        <taxon>Methylococcales</taxon>
        <taxon>Methylococcaceae</taxon>
        <taxon>Methylomagnum</taxon>
    </lineage>
</organism>